<comment type="caution">
    <text evidence="1">The sequence shown here is derived from an EMBL/GenBank/DDBJ whole genome shotgun (WGS) entry which is preliminary data.</text>
</comment>
<protein>
    <submittedName>
        <fullName evidence="1">Uncharacterized protein</fullName>
    </submittedName>
</protein>
<gene>
    <name evidence="1" type="ORF">IC234_03185</name>
</gene>
<organism evidence="1 2">
    <name type="scientific">Hymenobacter armeniacus</name>
    <dbReference type="NCBI Taxonomy" id="2771358"/>
    <lineage>
        <taxon>Bacteria</taxon>
        <taxon>Pseudomonadati</taxon>
        <taxon>Bacteroidota</taxon>
        <taxon>Cytophagia</taxon>
        <taxon>Cytophagales</taxon>
        <taxon>Hymenobacteraceae</taxon>
        <taxon>Hymenobacter</taxon>
    </lineage>
</organism>
<evidence type="ECO:0000313" key="2">
    <source>
        <dbReference type="Proteomes" id="UP000606003"/>
    </source>
</evidence>
<dbReference type="RefSeq" id="WP_190922376.1">
    <property type="nucleotide sequence ID" value="NZ_JACXAC010000001.1"/>
</dbReference>
<proteinExistence type="predicted"/>
<dbReference type="Proteomes" id="UP000606003">
    <property type="component" value="Unassembled WGS sequence"/>
</dbReference>
<name>A0ABR8JM90_9BACT</name>
<keyword evidence="2" id="KW-1185">Reference proteome</keyword>
<evidence type="ECO:0000313" key="1">
    <source>
        <dbReference type="EMBL" id="MBD2721117.1"/>
    </source>
</evidence>
<dbReference type="EMBL" id="JACXAC010000001">
    <property type="protein sequence ID" value="MBD2721117.1"/>
    <property type="molecule type" value="Genomic_DNA"/>
</dbReference>
<accession>A0ABR8JM90</accession>
<reference evidence="1 2" key="1">
    <citation type="submission" date="2020-09" db="EMBL/GenBank/DDBJ databases">
        <authorList>
            <person name="Kim M.K."/>
        </authorList>
    </citation>
    <scope>NUCLEOTIDE SEQUENCE [LARGE SCALE GENOMIC DNA]</scope>
    <source>
        <strain evidence="1 2">BT189</strain>
    </source>
</reference>
<sequence length="172" mass="18279">MSLKFNLSTFTSLFPDATVSSDHVMYEVEDSNYRVYNPSLSGTTLTIKVDHIRGGATDDHAVLTLAFDGGTARLTNLQASWTTGNDGYQIPDVVVKVVDDTAELLGAIGAIETAGISEEAAQVAVAAFDGFCKLFNKLSPLIVGLSDDGGRFYTMAVVCHTVNRACSSMSVN</sequence>